<proteinExistence type="predicted"/>
<dbReference type="EMBL" id="GBXM01084577">
    <property type="protein sequence ID" value="JAH24000.1"/>
    <property type="molecule type" value="Transcribed_RNA"/>
</dbReference>
<reference evidence="1" key="1">
    <citation type="submission" date="2014-11" db="EMBL/GenBank/DDBJ databases">
        <authorList>
            <person name="Amaro Gonzalez C."/>
        </authorList>
    </citation>
    <scope>NUCLEOTIDE SEQUENCE</scope>
</reference>
<organism evidence="1">
    <name type="scientific">Anguilla anguilla</name>
    <name type="common">European freshwater eel</name>
    <name type="synonym">Muraena anguilla</name>
    <dbReference type="NCBI Taxonomy" id="7936"/>
    <lineage>
        <taxon>Eukaryota</taxon>
        <taxon>Metazoa</taxon>
        <taxon>Chordata</taxon>
        <taxon>Craniata</taxon>
        <taxon>Vertebrata</taxon>
        <taxon>Euteleostomi</taxon>
        <taxon>Actinopterygii</taxon>
        <taxon>Neopterygii</taxon>
        <taxon>Teleostei</taxon>
        <taxon>Anguilliformes</taxon>
        <taxon>Anguillidae</taxon>
        <taxon>Anguilla</taxon>
    </lineage>
</organism>
<evidence type="ECO:0000313" key="1">
    <source>
        <dbReference type="EMBL" id="JAH24000.1"/>
    </source>
</evidence>
<sequence>MPNKGNPKSSAVLAAEGITLLTRSASAINFMKFS</sequence>
<dbReference type="AlphaFoldDB" id="A0A0E9R6A1"/>
<dbReference type="EMBL" id="GBXM01076194">
    <property type="protein sequence ID" value="JAH32383.1"/>
    <property type="molecule type" value="Transcribed_RNA"/>
</dbReference>
<name>A0A0E9R6A1_ANGAN</name>
<reference evidence="1" key="2">
    <citation type="journal article" date="2015" name="Fish Shellfish Immunol.">
        <title>Early steps in the European eel (Anguilla anguilla)-Vibrio vulnificus interaction in the gills: Role of the RtxA13 toxin.</title>
        <authorList>
            <person name="Callol A."/>
            <person name="Pajuelo D."/>
            <person name="Ebbesson L."/>
            <person name="Teles M."/>
            <person name="MacKenzie S."/>
            <person name="Amaro C."/>
        </authorList>
    </citation>
    <scope>NUCLEOTIDE SEQUENCE</scope>
</reference>
<protein>
    <submittedName>
        <fullName evidence="1">Uncharacterized protein</fullName>
    </submittedName>
</protein>
<accession>A0A0E9R6A1</accession>